<proteinExistence type="predicted"/>
<keyword evidence="1" id="KW-0472">Membrane</keyword>
<evidence type="ECO:0000313" key="3">
    <source>
        <dbReference type="Proteomes" id="UP000176867"/>
    </source>
</evidence>
<protein>
    <submittedName>
        <fullName evidence="2">Uncharacterized protein</fullName>
    </submittedName>
</protein>
<evidence type="ECO:0000256" key="1">
    <source>
        <dbReference type="SAM" id="Phobius"/>
    </source>
</evidence>
<dbReference type="EMBL" id="MFMU01000006">
    <property type="protein sequence ID" value="OGG93490.1"/>
    <property type="molecule type" value="Genomic_DNA"/>
</dbReference>
<keyword evidence="1" id="KW-1133">Transmembrane helix</keyword>
<dbReference type="AlphaFoldDB" id="A0A1F6G5U9"/>
<comment type="caution">
    <text evidence="2">The sequence shown here is derived from an EMBL/GenBank/DDBJ whole genome shotgun (WGS) entry which is preliminary data.</text>
</comment>
<reference evidence="2 3" key="1">
    <citation type="journal article" date="2016" name="Nat. Commun.">
        <title>Thousands of microbial genomes shed light on interconnected biogeochemical processes in an aquifer system.</title>
        <authorList>
            <person name="Anantharaman K."/>
            <person name="Brown C.T."/>
            <person name="Hug L.A."/>
            <person name="Sharon I."/>
            <person name="Castelle C.J."/>
            <person name="Probst A.J."/>
            <person name="Thomas B.C."/>
            <person name="Singh A."/>
            <person name="Wilkins M.J."/>
            <person name="Karaoz U."/>
            <person name="Brodie E.L."/>
            <person name="Williams K.H."/>
            <person name="Hubbard S.S."/>
            <person name="Banfield J.F."/>
        </authorList>
    </citation>
    <scope>NUCLEOTIDE SEQUENCE [LARGE SCALE GENOMIC DNA]</scope>
</reference>
<sequence>MNSRISWSALLLISVFLALPSAVYAGGIPFFGPIIPQGTNQAVCPASWGMLIDVINNIISFVITISIVFIAPIVIAYAGFLLVTGTGNPGAVTKAKGLITQVVVGIVVMLAAWLIVDAIMAVLYKPDANTGWTTTWSKLITSGGIGSCLEQAGALPDGTLNQKDVSNIEVASSSPPSDTLQESSIRQRFAAAGVDVNNDYCVPIVSSCDGTPKQGCTNLSNMKEDTINQVIALARAVKSTIENKYVVITGGTEPGHACGIYSHQNGYKVDLGVTEALSKMITTNNSSIGQRTGDNGGSAYTDKCGQMNGNEYVLESNPAHWDITVKGYCTKPF</sequence>
<accession>A0A1F6G5U9</accession>
<organism evidence="2 3">
    <name type="scientific">Candidatus Kaiserbacteria bacterium RIFOXYD1_FULL_47_14</name>
    <dbReference type="NCBI Taxonomy" id="1798533"/>
    <lineage>
        <taxon>Bacteria</taxon>
        <taxon>Candidatus Kaiseribacteriota</taxon>
    </lineage>
</organism>
<gene>
    <name evidence="2" type="ORF">A2609_00250</name>
</gene>
<keyword evidence="1" id="KW-0812">Transmembrane</keyword>
<feature type="transmembrane region" description="Helical" evidence="1">
    <location>
        <begin position="58"/>
        <end position="83"/>
    </location>
</feature>
<evidence type="ECO:0000313" key="2">
    <source>
        <dbReference type="EMBL" id="OGG93490.1"/>
    </source>
</evidence>
<name>A0A1F6G5U9_9BACT</name>
<dbReference type="Proteomes" id="UP000176867">
    <property type="component" value="Unassembled WGS sequence"/>
</dbReference>
<dbReference type="STRING" id="1798533.A2609_00250"/>
<feature type="transmembrane region" description="Helical" evidence="1">
    <location>
        <begin position="95"/>
        <end position="116"/>
    </location>
</feature>